<dbReference type="EMBL" id="CP002339">
    <property type="protein sequence ID" value="AEF03105.1"/>
    <property type="molecule type" value="Genomic_DNA"/>
</dbReference>
<accession>F5Z7R2</accession>
<dbReference type="RefSeq" id="WP_013784043.1">
    <property type="nucleotide sequence ID" value="NC_015554.1"/>
</dbReference>
<dbReference type="OrthoDB" id="5891907at2"/>
<sequence>MKEWLKKVENALSKALKSVDSSDEIPRENMYMLAPIIYSQAHNMNNGQLLKEMIEANDEQFREDCSHDENSKLQYKYHYVSSFLNCYVVAGKIDEMKFDKIMDYINEKLNLFEDEYK</sequence>
<gene>
    <name evidence="1" type="ordered locus">ambt_07885</name>
</gene>
<keyword evidence="2" id="KW-1185">Reference proteome</keyword>
<dbReference type="HOGENOM" id="CLU_2132488_0_0_6"/>
<evidence type="ECO:0000313" key="2">
    <source>
        <dbReference type="Proteomes" id="UP000000683"/>
    </source>
</evidence>
<organism evidence="1 2">
    <name type="scientific">Alteromonas naphthalenivorans</name>
    <dbReference type="NCBI Taxonomy" id="715451"/>
    <lineage>
        <taxon>Bacteria</taxon>
        <taxon>Pseudomonadati</taxon>
        <taxon>Pseudomonadota</taxon>
        <taxon>Gammaproteobacteria</taxon>
        <taxon>Alteromonadales</taxon>
        <taxon>Alteromonadaceae</taxon>
        <taxon>Alteromonas/Salinimonas group</taxon>
        <taxon>Alteromonas</taxon>
    </lineage>
</organism>
<protein>
    <submittedName>
        <fullName evidence="1">Uncharacterized protein</fullName>
    </submittedName>
</protein>
<name>F5Z7R2_ALTNA</name>
<dbReference type="KEGG" id="alt:ambt_07885"/>
<proteinExistence type="predicted"/>
<evidence type="ECO:0000313" key="1">
    <source>
        <dbReference type="EMBL" id="AEF03105.1"/>
    </source>
</evidence>
<dbReference type="AlphaFoldDB" id="F5Z7R2"/>
<dbReference type="Proteomes" id="UP000000683">
    <property type="component" value="Chromosome"/>
</dbReference>
<reference evidence="1 2" key="1">
    <citation type="journal article" date="2011" name="J. Bacteriol.">
        <title>Complete genome sequence of the polycyclic aromatic hydrocarbon-degrading bacterium Alteromonas sp. strain SN2.</title>
        <authorList>
            <person name="Jin H.M."/>
            <person name="Jeong H."/>
            <person name="Moon E.J."/>
            <person name="Math R.K."/>
            <person name="Lee K."/>
            <person name="Kim H.J."/>
            <person name="Jeon C.O."/>
            <person name="Oh T.K."/>
            <person name="Kim J.F."/>
        </authorList>
    </citation>
    <scope>NUCLEOTIDE SEQUENCE [LARGE SCALE GENOMIC DNA]</scope>
    <source>
        <strain evidence="2">JCM 17741 / KACC 18427 / KCTC 11700BP / SN2</strain>
    </source>
</reference>